<gene>
    <name evidence="1" type="ORF">L6164_001826</name>
</gene>
<accession>A0ACB9QC70</accession>
<organism evidence="1 2">
    <name type="scientific">Bauhinia variegata</name>
    <name type="common">Purple orchid tree</name>
    <name type="synonym">Phanera variegata</name>
    <dbReference type="NCBI Taxonomy" id="167791"/>
    <lineage>
        <taxon>Eukaryota</taxon>
        <taxon>Viridiplantae</taxon>
        <taxon>Streptophyta</taxon>
        <taxon>Embryophyta</taxon>
        <taxon>Tracheophyta</taxon>
        <taxon>Spermatophyta</taxon>
        <taxon>Magnoliopsida</taxon>
        <taxon>eudicotyledons</taxon>
        <taxon>Gunneridae</taxon>
        <taxon>Pentapetalae</taxon>
        <taxon>rosids</taxon>
        <taxon>fabids</taxon>
        <taxon>Fabales</taxon>
        <taxon>Fabaceae</taxon>
        <taxon>Cercidoideae</taxon>
        <taxon>Cercideae</taxon>
        <taxon>Bauhiniinae</taxon>
        <taxon>Bauhinia</taxon>
    </lineage>
</organism>
<dbReference type="EMBL" id="CM039426">
    <property type="protein sequence ID" value="KAI4357909.1"/>
    <property type="molecule type" value="Genomic_DNA"/>
</dbReference>
<sequence>MYVTRRLSVFRKSPEALSCLPPDGPNSGILVIQDEEVEQISCLGLEYNDLKLLPFPQNVKLELYYRAGISVNRATHFHHVAFIPVLGEPLSSNKYYVIQQNEKHRGEAYTSSKEEDFQMDSCCFYSSVSDLPLQHLDISNAYQQVEIFPKRSTITLRSGFSAKSVAPDGVPPKFLTRRWRVSATTSSESSFGEAAGIDDALRAGLPEFNFSLARKSSDSVVVGKWYCPFMFIKEGSKTLREEIRKTMFYEMTLEQKWEQIFSCENDGMEGNRVMVNAGVEKEVVVVADREAVHKQIDISEGLMWFRSYNNVGTEASVGLSTAIVERMKWEQERSGWIEGKEKEVRVERVEELKGNSGWKKFGCYVLVESFVLKRLDGSLVLTYSFRHTHQIRTKWE</sequence>
<comment type="caution">
    <text evidence="1">The sequence shown here is derived from an EMBL/GenBank/DDBJ whole genome shotgun (WGS) entry which is preliminary data.</text>
</comment>
<evidence type="ECO:0000313" key="1">
    <source>
        <dbReference type="EMBL" id="KAI4357909.1"/>
    </source>
</evidence>
<name>A0ACB9QC70_BAUVA</name>
<reference evidence="1 2" key="1">
    <citation type="journal article" date="2022" name="DNA Res.">
        <title>Chromosomal-level genome assembly of the orchid tree Bauhinia variegata (Leguminosae; Cercidoideae) supports the allotetraploid origin hypothesis of Bauhinia.</title>
        <authorList>
            <person name="Zhong Y."/>
            <person name="Chen Y."/>
            <person name="Zheng D."/>
            <person name="Pang J."/>
            <person name="Liu Y."/>
            <person name="Luo S."/>
            <person name="Meng S."/>
            <person name="Qian L."/>
            <person name="Wei D."/>
            <person name="Dai S."/>
            <person name="Zhou R."/>
        </authorList>
    </citation>
    <scope>NUCLEOTIDE SEQUENCE [LARGE SCALE GENOMIC DNA]</scope>
    <source>
        <strain evidence="1">BV-YZ2020</strain>
    </source>
</reference>
<protein>
    <submittedName>
        <fullName evidence="1">Uncharacterized protein</fullName>
    </submittedName>
</protein>
<proteinExistence type="predicted"/>
<evidence type="ECO:0000313" key="2">
    <source>
        <dbReference type="Proteomes" id="UP000828941"/>
    </source>
</evidence>
<keyword evidence="2" id="KW-1185">Reference proteome</keyword>
<dbReference type="Proteomes" id="UP000828941">
    <property type="component" value="Chromosome 1"/>
</dbReference>